<evidence type="ECO:0000313" key="2">
    <source>
        <dbReference type="Proteomes" id="UP000481861"/>
    </source>
</evidence>
<keyword evidence="2" id="KW-1185">Reference proteome</keyword>
<dbReference type="AlphaFoldDB" id="A0A7C8I4U5"/>
<comment type="caution">
    <text evidence="1">The sequence shown here is derived from an EMBL/GenBank/DDBJ whole genome shotgun (WGS) entry which is preliminary data.</text>
</comment>
<name>A0A7C8I4U5_9PLEO</name>
<feature type="non-terminal residue" evidence="1">
    <location>
        <position position="1"/>
    </location>
</feature>
<dbReference type="EMBL" id="JAADJZ010000020">
    <property type="protein sequence ID" value="KAF2868151.1"/>
    <property type="molecule type" value="Genomic_DNA"/>
</dbReference>
<dbReference type="OrthoDB" id="3781185at2759"/>
<reference evidence="1 2" key="1">
    <citation type="submission" date="2020-01" db="EMBL/GenBank/DDBJ databases">
        <authorList>
            <consortium name="DOE Joint Genome Institute"/>
            <person name="Haridas S."/>
            <person name="Albert R."/>
            <person name="Binder M."/>
            <person name="Bloem J."/>
            <person name="Labutti K."/>
            <person name="Salamov A."/>
            <person name="Andreopoulos B."/>
            <person name="Baker S.E."/>
            <person name="Barry K."/>
            <person name="Bills G."/>
            <person name="Bluhm B.H."/>
            <person name="Cannon C."/>
            <person name="Castanera R."/>
            <person name="Culley D.E."/>
            <person name="Daum C."/>
            <person name="Ezra D."/>
            <person name="Gonzalez J.B."/>
            <person name="Henrissat B."/>
            <person name="Kuo A."/>
            <person name="Liang C."/>
            <person name="Lipzen A."/>
            <person name="Lutzoni F."/>
            <person name="Magnuson J."/>
            <person name="Mondo S."/>
            <person name="Nolan M."/>
            <person name="Ohm R."/>
            <person name="Pangilinan J."/>
            <person name="Park H.-J.H."/>
            <person name="Ramirez L."/>
            <person name="Alfaro M."/>
            <person name="Sun H."/>
            <person name="Tritt A."/>
            <person name="Yoshinaga Y."/>
            <person name="Zwiers L.-H.L."/>
            <person name="Turgeon B.G."/>
            <person name="Goodwin S.B."/>
            <person name="Spatafora J.W."/>
            <person name="Crous P.W."/>
            <person name="Grigoriev I.V."/>
        </authorList>
    </citation>
    <scope>NUCLEOTIDE SEQUENCE [LARGE SCALE GENOMIC DNA]</scope>
    <source>
        <strain evidence="1 2">CBS 611.86</strain>
    </source>
</reference>
<accession>A0A7C8I4U5</accession>
<protein>
    <submittedName>
        <fullName evidence="1">Uncharacterized protein</fullName>
    </submittedName>
</protein>
<evidence type="ECO:0000313" key="1">
    <source>
        <dbReference type="EMBL" id="KAF2868151.1"/>
    </source>
</evidence>
<sequence>LFFRRDVANRHGLWQYINPDVAKELLPELTESHYGVPVLGSYSNVVGESIPAMYFICKDCHIHNSNGIAFKFNEYWREDMGNDDDDKLFVEQWPLIDAI</sequence>
<organism evidence="1 2">
    <name type="scientific">Massariosphaeria phaeospora</name>
    <dbReference type="NCBI Taxonomy" id="100035"/>
    <lineage>
        <taxon>Eukaryota</taxon>
        <taxon>Fungi</taxon>
        <taxon>Dikarya</taxon>
        <taxon>Ascomycota</taxon>
        <taxon>Pezizomycotina</taxon>
        <taxon>Dothideomycetes</taxon>
        <taxon>Pleosporomycetidae</taxon>
        <taxon>Pleosporales</taxon>
        <taxon>Pleosporales incertae sedis</taxon>
        <taxon>Massariosphaeria</taxon>
    </lineage>
</organism>
<dbReference type="Proteomes" id="UP000481861">
    <property type="component" value="Unassembled WGS sequence"/>
</dbReference>
<proteinExistence type="predicted"/>
<gene>
    <name evidence="1" type="ORF">BDV95DRAFT_501028</name>
</gene>